<accession>A0A1Y5SL98</accession>
<dbReference type="AlphaFoldDB" id="A0A1Y5SL98"/>
<feature type="domain" description="DUF6455" evidence="1">
    <location>
        <begin position="1"/>
        <end position="82"/>
    </location>
</feature>
<protein>
    <recommendedName>
        <fullName evidence="1">DUF6455 domain-containing protein</fullName>
    </recommendedName>
</protein>
<evidence type="ECO:0000313" key="3">
    <source>
        <dbReference type="Proteomes" id="UP000193409"/>
    </source>
</evidence>
<dbReference type="Pfam" id="PF20056">
    <property type="entry name" value="DUF6455"/>
    <property type="match status" value="1"/>
</dbReference>
<evidence type="ECO:0000259" key="1">
    <source>
        <dbReference type="Pfam" id="PF20056"/>
    </source>
</evidence>
<keyword evidence="3" id="KW-1185">Reference proteome</keyword>
<dbReference type="InterPro" id="IPR045601">
    <property type="entry name" value="DUF6455"/>
</dbReference>
<proteinExistence type="predicted"/>
<sequence length="85" mass="9430">MKPLGEERRHYWLAKRMADAAQADVVGAFSEGRLSSQEWAGLVTRCRGCTWVEGCARWLEEDHPEAIAPAACANARVFEALKLPS</sequence>
<dbReference type="OrthoDB" id="7689275at2"/>
<name>A0A1Y5SL98_9RHOB</name>
<reference evidence="2 3" key="1">
    <citation type="submission" date="2017-03" db="EMBL/GenBank/DDBJ databases">
        <authorList>
            <person name="Afonso C.L."/>
            <person name="Miller P.J."/>
            <person name="Scott M.A."/>
            <person name="Spackman E."/>
            <person name="Goraichik I."/>
            <person name="Dimitrov K.M."/>
            <person name="Suarez D.L."/>
            <person name="Swayne D.E."/>
        </authorList>
    </citation>
    <scope>NUCLEOTIDE SEQUENCE [LARGE SCALE GENOMIC DNA]</scope>
    <source>
        <strain evidence="2 3">CECT 7680</strain>
    </source>
</reference>
<organism evidence="2 3">
    <name type="scientific">Pseudoruegeria aquimaris</name>
    <dbReference type="NCBI Taxonomy" id="393663"/>
    <lineage>
        <taxon>Bacteria</taxon>
        <taxon>Pseudomonadati</taxon>
        <taxon>Pseudomonadota</taxon>
        <taxon>Alphaproteobacteria</taxon>
        <taxon>Rhodobacterales</taxon>
        <taxon>Roseobacteraceae</taxon>
        <taxon>Pseudoruegeria</taxon>
    </lineage>
</organism>
<dbReference type="RefSeq" id="WP_085868736.1">
    <property type="nucleotide sequence ID" value="NZ_FWFQ01000014.1"/>
</dbReference>
<dbReference type="Proteomes" id="UP000193409">
    <property type="component" value="Unassembled WGS sequence"/>
</dbReference>
<gene>
    <name evidence="2" type="ORF">PSA7680_02185</name>
</gene>
<dbReference type="EMBL" id="FWFQ01000014">
    <property type="protein sequence ID" value="SLN43452.1"/>
    <property type="molecule type" value="Genomic_DNA"/>
</dbReference>
<evidence type="ECO:0000313" key="2">
    <source>
        <dbReference type="EMBL" id="SLN43452.1"/>
    </source>
</evidence>